<comment type="caution">
    <text evidence="4">The sequence shown here is derived from an EMBL/GenBank/DDBJ whole genome shotgun (WGS) entry which is preliminary data.</text>
</comment>
<dbReference type="AlphaFoldDB" id="A0A085WP45"/>
<gene>
    <name evidence="4" type="ORF">DB31_6433</name>
</gene>
<protein>
    <submittedName>
        <fullName evidence="4">Twitching motility protein PilH</fullName>
    </submittedName>
</protein>
<evidence type="ECO:0000256" key="2">
    <source>
        <dbReference type="PROSITE-ProRule" id="PRU00169"/>
    </source>
</evidence>
<evidence type="ECO:0000313" key="5">
    <source>
        <dbReference type="Proteomes" id="UP000028725"/>
    </source>
</evidence>
<organism evidence="4 5">
    <name type="scientific">Hyalangium minutum</name>
    <dbReference type="NCBI Taxonomy" id="394096"/>
    <lineage>
        <taxon>Bacteria</taxon>
        <taxon>Pseudomonadati</taxon>
        <taxon>Myxococcota</taxon>
        <taxon>Myxococcia</taxon>
        <taxon>Myxococcales</taxon>
        <taxon>Cystobacterineae</taxon>
        <taxon>Archangiaceae</taxon>
        <taxon>Hyalangium</taxon>
    </lineage>
</organism>
<name>A0A085WP45_9BACT</name>
<evidence type="ECO:0000256" key="1">
    <source>
        <dbReference type="ARBA" id="ARBA00022553"/>
    </source>
</evidence>
<dbReference type="InterPro" id="IPR001789">
    <property type="entry name" value="Sig_transdc_resp-reg_receiver"/>
</dbReference>
<dbReference type="Gene3D" id="3.40.50.2300">
    <property type="match status" value="1"/>
</dbReference>
<evidence type="ECO:0000313" key="4">
    <source>
        <dbReference type="EMBL" id="KFE69458.1"/>
    </source>
</evidence>
<dbReference type="PROSITE" id="PS50110">
    <property type="entry name" value="RESPONSE_REGULATORY"/>
    <property type="match status" value="1"/>
</dbReference>
<evidence type="ECO:0000259" key="3">
    <source>
        <dbReference type="PROSITE" id="PS50110"/>
    </source>
</evidence>
<proteinExistence type="predicted"/>
<accession>A0A085WP45</accession>
<dbReference type="InterPro" id="IPR011006">
    <property type="entry name" value="CheY-like_superfamily"/>
</dbReference>
<dbReference type="InterPro" id="IPR050595">
    <property type="entry name" value="Bact_response_regulator"/>
</dbReference>
<dbReference type="SMART" id="SM00448">
    <property type="entry name" value="REC"/>
    <property type="match status" value="1"/>
</dbReference>
<dbReference type="PANTHER" id="PTHR44591">
    <property type="entry name" value="STRESS RESPONSE REGULATOR PROTEIN 1"/>
    <property type="match status" value="1"/>
</dbReference>
<dbReference type="SUPFAM" id="SSF52172">
    <property type="entry name" value="CheY-like"/>
    <property type="match status" value="1"/>
</dbReference>
<feature type="domain" description="Response regulatory" evidence="3">
    <location>
        <begin position="6"/>
        <end position="122"/>
    </location>
</feature>
<keyword evidence="1 2" id="KW-0597">Phosphoprotein</keyword>
<feature type="modified residue" description="4-aspartylphosphate" evidence="2">
    <location>
        <position position="55"/>
    </location>
</feature>
<dbReference type="GO" id="GO:0000160">
    <property type="term" value="P:phosphorelay signal transduction system"/>
    <property type="evidence" value="ECO:0007669"/>
    <property type="project" value="InterPro"/>
</dbReference>
<dbReference type="Proteomes" id="UP000028725">
    <property type="component" value="Unassembled WGS sequence"/>
</dbReference>
<sequence length="124" mass="13761">MEGHKKILLVDDSPTVLLMERILLQDGPYEIITAASGEEALTLALSEQPHAIVMDVVMPGMNGYEVCRRLRDQESTRTTPIILVTTRSSLESLERGYASGCNDYIVKPFEAMELRMKIASFVGS</sequence>
<keyword evidence="5" id="KW-1185">Reference proteome</keyword>
<dbReference type="OrthoDB" id="9790791at2"/>
<dbReference type="Pfam" id="PF00072">
    <property type="entry name" value="Response_reg"/>
    <property type="match status" value="1"/>
</dbReference>
<dbReference type="EMBL" id="JMCB01000004">
    <property type="protein sequence ID" value="KFE69458.1"/>
    <property type="molecule type" value="Genomic_DNA"/>
</dbReference>
<reference evidence="4 5" key="1">
    <citation type="submission" date="2014-04" db="EMBL/GenBank/DDBJ databases">
        <title>Genome assembly of Hyalangium minutum DSM 14724.</title>
        <authorList>
            <person name="Sharma G."/>
            <person name="Subramanian S."/>
        </authorList>
    </citation>
    <scope>NUCLEOTIDE SEQUENCE [LARGE SCALE GENOMIC DNA]</scope>
    <source>
        <strain evidence="4 5">DSM 14724</strain>
    </source>
</reference>
<dbReference type="PANTHER" id="PTHR44591:SF3">
    <property type="entry name" value="RESPONSE REGULATORY DOMAIN-CONTAINING PROTEIN"/>
    <property type="match status" value="1"/>
</dbReference>
<dbReference type="RefSeq" id="WP_044186676.1">
    <property type="nucleotide sequence ID" value="NZ_JMCB01000004.1"/>
</dbReference>
<dbReference type="STRING" id="394096.DB31_6433"/>